<dbReference type="OrthoDB" id="129017at2759"/>
<evidence type="ECO:0000313" key="2">
    <source>
        <dbReference type="Proteomes" id="UP000688947"/>
    </source>
</evidence>
<evidence type="ECO:0000313" key="1">
    <source>
        <dbReference type="EMBL" id="KAG6947641.1"/>
    </source>
</evidence>
<dbReference type="EMBL" id="JAENGZ010001513">
    <property type="protein sequence ID" value="KAG6947641.1"/>
    <property type="molecule type" value="Genomic_DNA"/>
</dbReference>
<accession>A0A8T1TRW4</accession>
<reference evidence="1" key="1">
    <citation type="submission" date="2021-01" db="EMBL/GenBank/DDBJ databases">
        <title>Phytophthora aleatoria, a newly-described species from Pinus radiata is distinct from Phytophthora cactorum isolates based on comparative genomics.</title>
        <authorList>
            <person name="Mcdougal R."/>
            <person name="Panda P."/>
            <person name="Williams N."/>
            <person name="Studholme D.J."/>
        </authorList>
    </citation>
    <scope>NUCLEOTIDE SEQUENCE</scope>
    <source>
        <strain evidence="1">NZFS 3830</strain>
    </source>
</reference>
<name>A0A8T1TRW4_9STRA</name>
<organism evidence="1 2">
    <name type="scientific">Phytophthora cactorum</name>
    <dbReference type="NCBI Taxonomy" id="29920"/>
    <lineage>
        <taxon>Eukaryota</taxon>
        <taxon>Sar</taxon>
        <taxon>Stramenopiles</taxon>
        <taxon>Oomycota</taxon>
        <taxon>Peronosporomycetes</taxon>
        <taxon>Peronosporales</taxon>
        <taxon>Peronosporaceae</taxon>
        <taxon>Phytophthora</taxon>
    </lineage>
</organism>
<sequence length="226" mass="26236">MFMPKETCPDTRWTNDNRLEMMRSSGNEYINMYVPVISSIFKCNHDIKFLSAGEGPEKSYYTIKYSTNPQQHIENPWALHLHAFDKASVWLLQDPNDPIALGRRRVQSMCCTLTNPHEISAPMACLYLLKESAMYSSHSFVKLHLINVLRALFQQHEPLDVTLEKNVNGKDLEPSSIWLDYIYRPATLESLDLMSFVALWERKRSKLENVSWKAHCLNHTHFSGCQ</sequence>
<proteinExistence type="predicted"/>
<protein>
    <submittedName>
        <fullName evidence="1">Uncharacterized protein</fullName>
    </submittedName>
</protein>
<gene>
    <name evidence="1" type="ORF">JG687_00015975</name>
</gene>
<dbReference type="AlphaFoldDB" id="A0A8T1TRW4"/>
<dbReference type="Proteomes" id="UP000688947">
    <property type="component" value="Unassembled WGS sequence"/>
</dbReference>
<comment type="caution">
    <text evidence="1">The sequence shown here is derived from an EMBL/GenBank/DDBJ whole genome shotgun (WGS) entry which is preliminary data.</text>
</comment>
<dbReference type="VEuPathDB" id="FungiDB:PC110_g3120"/>